<evidence type="ECO:0000313" key="2">
    <source>
        <dbReference type="EMBL" id="KAJ8303890.1"/>
    </source>
</evidence>
<organism evidence="2 3">
    <name type="scientific">Tegillarca granosa</name>
    <name type="common">Malaysian cockle</name>
    <name type="synonym">Anadara granosa</name>
    <dbReference type="NCBI Taxonomy" id="220873"/>
    <lineage>
        <taxon>Eukaryota</taxon>
        <taxon>Metazoa</taxon>
        <taxon>Spiralia</taxon>
        <taxon>Lophotrochozoa</taxon>
        <taxon>Mollusca</taxon>
        <taxon>Bivalvia</taxon>
        <taxon>Autobranchia</taxon>
        <taxon>Pteriomorphia</taxon>
        <taxon>Arcoida</taxon>
        <taxon>Arcoidea</taxon>
        <taxon>Arcidae</taxon>
        <taxon>Tegillarca</taxon>
    </lineage>
</organism>
<feature type="transmembrane region" description="Helical" evidence="1">
    <location>
        <begin position="290"/>
        <end position="311"/>
    </location>
</feature>
<dbReference type="Pfam" id="PF14023">
    <property type="entry name" value="Bestrophin-like"/>
    <property type="match status" value="1"/>
</dbReference>
<dbReference type="EMBL" id="JARBDR010000903">
    <property type="protein sequence ID" value="KAJ8303890.1"/>
    <property type="molecule type" value="Genomic_DNA"/>
</dbReference>
<sequence length="401" mass="46399">MVCLYASSHCHRHIAVLKRRQSDDQRTPSQLQILDLETDTRDWNDDNNEEDAFFNDFDKEVFESLHSSSNLPMELIKICLPAVLSLALCPLTLYLYQPFTEFIWPKNEYAVPPDINDAIACFLAPAGLVYATSFGFAFQQALTKQHRILEKITSEISMIDQIATFCTKLNLNRPWIRKEIYKAIKAEAMFLILQILDREPNSYRNKPKEDIKVKIWSVVDMLRDVNTDTRRTVDRVLCEKILSHIMKLNSICSDRMGVLHTRIHPVKWAFLETLGFFSFIGVLLLKANSYRMELVMCIITVFSISMLCYVVSDLDSPFSGFFRVDLSVLRDVICRLENMYKEECQEVKAVVNPSCVTMETVSQSSPRYRQTKSDNDSEIKQWNSQDKVQSIFIPNHNGFNP</sequence>
<dbReference type="Proteomes" id="UP001217089">
    <property type="component" value="Unassembled WGS sequence"/>
</dbReference>
<proteinExistence type="predicted"/>
<evidence type="ECO:0000313" key="3">
    <source>
        <dbReference type="Proteomes" id="UP001217089"/>
    </source>
</evidence>
<keyword evidence="1" id="KW-1133">Transmembrane helix</keyword>
<feature type="transmembrane region" description="Helical" evidence="1">
    <location>
        <begin position="265"/>
        <end position="284"/>
    </location>
</feature>
<keyword evidence="1" id="KW-0812">Transmembrane</keyword>
<comment type="caution">
    <text evidence="2">The sequence shown here is derived from an EMBL/GenBank/DDBJ whole genome shotgun (WGS) entry which is preliminary data.</text>
</comment>
<evidence type="ECO:0000256" key="1">
    <source>
        <dbReference type="SAM" id="Phobius"/>
    </source>
</evidence>
<dbReference type="InterPro" id="IPR025333">
    <property type="entry name" value="DUF4239"/>
</dbReference>
<gene>
    <name evidence="2" type="ORF">KUTeg_017473</name>
</gene>
<feature type="transmembrane region" description="Helical" evidence="1">
    <location>
        <begin position="75"/>
        <end position="97"/>
    </location>
</feature>
<reference evidence="2 3" key="1">
    <citation type="submission" date="2022-12" db="EMBL/GenBank/DDBJ databases">
        <title>Chromosome-level genome of Tegillarca granosa.</title>
        <authorList>
            <person name="Kim J."/>
        </authorList>
    </citation>
    <scope>NUCLEOTIDE SEQUENCE [LARGE SCALE GENOMIC DNA]</scope>
    <source>
        <strain evidence="2">Teg-2019</strain>
        <tissue evidence="2">Adductor muscle</tissue>
    </source>
</reference>
<keyword evidence="1" id="KW-0472">Membrane</keyword>
<protein>
    <submittedName>
        <fullName evidence="2">Uncharacterized protein</fullName>
    </submittedName>
</protein>
<keyword evidence="3" id="KW-1185">Reference proteome</keyword>
<name>A0ABQ9EFC6_TEGGR</name>
<accession>A0ABQ9EFC6</accession>
<feature type="transmembrane region" description="Helical" evidence="1">
    <location>
        <begin position="117"/>
        <end position="138"/>
    </location>
</feature>